<protein>
    <submittedName>
        <fullName evidence="1">DUF4188 domain-containing protein</fullName>
    </submittedName>
</protein>
<evidence type="ECO:0000313" key="1">
    <source>
        <dbReference type="EMBL" id="PSB23664.1"/>
    </source>
</evidence>
<proteinExistence type="predicted"/>
<dbReference type="Proteomes" id="UP000239576">
    <property type="component" value="Unassembled WGS sequence"/>
</dbReference>
<dbReference type="SUPFAM" id="SSF54909">
    <property type="entry name" value="Dimeric alpha+beta barrel"/>
    <property type="match status" value="1"/>
</dbReference>
<comment type="caution">
    <text evidence="1">The sequence shown here is derived from an EMBL/GenBank/DDBJ whole genome shotgun (WGS) entry which is preliminary data.</text>
</comment>
<dbReference type="EMBL" id="PVWK01000160">
    <property type="protein sequence ID" value="PSB23664.1"/>
    <property type="molecule type" value="Genomic_DNA"/>
</dbReference>
<dbReference type="InterPro" id="IPR025444">
    <property type="entry name" value="Monooxy_af470"/>
</dbReference>
<sequence>MSYNLYQIDLPEHPEAVIFVNGFVARDRAGFLWMWQNLFWIRHTTAQAKGCVQVKAGICGPREVIMTSYWRSENDLKDFFRGAGHRQMMQFTAKHPQSLCLYNETYQPLRSGKYTHEPQGMASLYARV</sequence>
<name>A0A2T1DTG9_9CYAN</name>
<organism evidence="1 2">
    <name type="scientific">Stenomitos frigidus ULC18</name>
    <dbReference type="NCBI Taxonomy" id="2107698"/>
    <lineage>
        <taxon>Bacteria</taxon>
        <taxon>Bacillati</taxon>
        <taxon>Cyanobacteriota</taxon>
        <taxon>Cyanophyceae</taxon>
        <taxon>Leptolyngbyales</taxon>
        <taxon>Leptolyngbyaceae</taxon>
        <taxon>Stenomitos</taxon>
    </lineage>
</organism>
<dbReference type="Pfam" id="PF13826">
    <property type="entry name" value="Monooxy_af470-like"/>
    <property type="match status" value="1"/>
</dbReference>
<dbReference type="AlphaFoldDB" id="A0A2T1DTG9"/>
<reference evidence="2" key="1">
    <citation type="submission" date="2018-02" db="EMBL/GenBank/DDBJ databases">
        <authorList>
            <person name="Moore K."/>
            <person name="Momper L."/>
        </authorList>
    </citation>
    <scope>NUCLEOTIDE SEQUENCE [LARGE SCALE GENOMIC DNA]</scope>
    <source>
        <strain evidence="2">ULC18</strain>
    </source>
</reference>
<accession>A0A2T1DTG9</accession>
<keyword evidence="2" id="KW-1185">Reference proteome</keyword>
<dbReference type="OrthoDB" id="7566033at2"/>
<evidence type="ECO:0000313" key="2">
    <source>
        <dbReference type="Proteomes" id="UP000239576"/>
    </source>
</evidence>
<gene>
    <name evidence="1" type="ORF">C7B82_30490</name>
</gene>
<dbReference type="InterPro" id="IPR011008">
    <property type="entry name" value="Dimeric_a/b-barrel"/>
</dbReference>
<reference evidence="1 2" key="2">
    <citation type="submission" date="2018-03" db="EMBL/GenBank/DDBJ databases">
        <title>The ancient ancestry and fast evolution of plastids.</title>
        <authorList>
            <person name="Moore K.R."/>
            <person name="Magnabosco C."/>
            <person name="Momper L."/>
            <person name="Gold D.A."/>
            <person name="Bosak T."/>
            <person name="Fournier G.P."/>
        </authorList>
    </citation>
    <scope>NUCLEOTIDE SEQUENCE [LARGE SCALE GENOMIC DNA]</scope>
    <source>
        <strain evidence="1 2">ULC18</strain>
    </source>
</reference>
<dbReference type="RefSeq" id="WP_106261139.1">
    <property type="nucleotide sequence ID" value="NZ_CAWNSW010000141.1"/>
</dbReference>